<organism evidence="3 4">
    <name type="scientific">Linum tenue</name>
    <dbReference type="NCBI Taxonomy" id="586396"/>
    <lineage>
        <taxon>Eukaryota</taxon>
        <taxon>Viridiplantae</taxon>
        <taxon>Streptophyta</taxon>
        <taxon>Embryophyta</taxon>
        <taxon>Tracheophyta</taxon>
        <taxon>Spermatophyta</taxon>
        <taxon>Magnoliopsida</taxon>
        <taxon>eudicotyledons</taxon>
        <taxon>Gunneridae</taxon>
        <taxon>Pentapetalae</taxon>
        <taxon>rosids</taxon>
        <taxon>fabids</taxon>
        <taxon>Malpighiales</taxon>
        <taxon>Linaceae</taxon>
        <taxon>Linum</taxon>
    </lineage>
</organism>
<dbReference type="PRINTS" id="PR00109">
    <property type="entry name" value="TYRKINASE"/>
</dbReference>
<dbReference type="AlphaFoldDB" id="A0AAV0QD25"/>
<feature type="compositionally biased region" description="Acidic residues" evidence="1">
    <location>
        <begin position="70"/>
        <end position="80"/>
    </location>
</feature>
<sequence>MALPFPYPSIAARRNSLTIPPPIHSFSSSSSSSSSSFCPRLLAAVACRRESTNRLPVRSSNSFTEKKEEEEQEDEDEDSGSDFQTGPSGRSGQYSDESVNDSVLKDFKWRLMDYNPLPAIVNPSPAGIDYSSVQDLKVRLEDYHPPVIVNPSLAGIDFSSVQVISFSHLLIEMLSANQVEALFSSLRFWHLDQHQKHQIAQQVAAAMEYLHSKNVVHFDLKCDNLLVDWKDPRHPICKVGDVGLSEIKRKNLVSGGPRGTIPWMAPELFHGSSNKVSEKVDVYSYGIVLWEMLTGEEPYANMHYGAIVDGVVNYNLRPTIPSDCDPEWSRLIALCWAPNPAARPSFTEIAAQSKKA</sequence>
<dbReference type="PANTHER" id="PTHR23257:SF957">
    <property type="entry name" value="F3O9.7 PROTEIN-RELATED"/>
    <property type="match status" value="1"/>
</dbReference>
<dbReference type="Pfam" id="PF07714">
    <property type="entry name" value="PK_Tyr_Ser-Thr"/>
    <property type="match status" value="1"/>
</dbReference>
<dbReference type="InterPro" id="IPR001245">
    <property type="entry name" value="Ser-Thr/Tyr_kinase_cat_dom"/>
</dbReference>
<dbReference type="InterPro" id="IPR008271">
    <property type="entry name" value="Ser/Thr_kinase_AS"/>
</dbReference>
<reference evidence="3" key="1">
    <citation type="submission" date="2022-08" db="EMBL/GenBank/DDBJ databases">
        <authorList>
            <person name="Gutierrez-Valencia J."/>
        </authorList>
    </citation>
    <scope>NUCLEOTIDE SEQUENCE</scope>
</reference>
<protein>
    <recommendedName>
        <fullName evidence="2">Protein kinase domain-containing protein</fullName>
    </recommendedName>
</protein>
<evidence type="ECO:0000313" key="4">
    <source>
        <dbReference type="Proteomes" id="UP001154282"/>
    </source>
</evidence>
<keyword evidence="4" id="KW-1185">Reference proteome</keyword>
<dbReference type="Gene3D" id="1.10.510.10">
    <property type="entry name" value="Transferase(Phosphotransferase) domain 1"/>
    <property type="match status" value="1"/>
</dbReference>
<dbReference type="EMBL" id="CAMGYJ010000009">
    <property type="protein sequence ID" value="CAI0543015.1"/>
    <property type="molecule type" value="Genomic_DNA"/>
</dbReference>
<comment type="caution">
    <text evidence="3">The sequence shown here is derived from an EMBL/GenBank/DDBJ whole genome shotgun (WGS) entry which is preliminary data.</text>
</comment>
<evidence type="ECO:0000259" key="2">
    <source>
        <dbReference type="PROSITE" id="PS50011"/>
    </source>
</evidence>
<feature type="region of interest" description="Disordered" evidence="1">
    <location>
        <begin position="53"/>
        <end position="98"/>
    </location>
</feature>
<feature type="compositionally biased region" description="Polar residues" evidence="1">
    <location>
        <begin position="81"/>
        <end position="98"/>
    </location>
</feature>
<gene>
    <name evidence="3" type="ORF">LITE_LOCUS42692</name>
</gene>
<dbReference type="InterPro" id="IPR000719">
    <property type="entry name" value="Prot_kinase_dom"/>
</dbReference>
<dbReference type="PROSITE" id="PS00108">
    <property type="entry name" value="PROTEIN_KINASE_ST"/>
    <property type="match status" value="1"/>
</dbReference>
<dbReference type="InterPro" id="IPR050167">
    <property type="entry name" value="Ser_Thr_protein_kinase"/>
</dbReference>
<dbReference type="GO" id="GO:0004672">
    <property type="term" value="F:protein kinase activity"/>
    <property type="evidence" value="ECO:0007669"/>
    <property type="project" value="InterPro"/>
</dbReference>
<dbReference type="GO" id="GO:0005737">
    <property type="term" value="C:cytoplasm"/>
    <property type="evidence" value="ECO:0007669"/>
    <property type="project" value="TreeGrafter"/>
</dbReference>
<feature type="domain" description="Protein kinase" evidence="2">
    <location>
        <begin position="77"/>
        <end position="356"/>
    </location>
</feature>
<name>A0AAV0QD25_9ROSI</name>
<dbReference type="Proteomes" id="UP001154282">
    <property type="component" value="Unassembled WGS sequence"/>
</dbReference>
<dbReference type="GO" id="GO:0005524">
    <property type="term" value="F:ATP binding"/>
    <property type="evidence" value="ECO:0007669"/>
    <property type="project" value="InterPro"/>
</dbReference>
<dbReference type="SMART" id="SM00220">
    <property type="entry name" value="S_TKc"/>
    <property type="match status" value="1"/>
</dbReference>
<evidence type="ECO:0000313" key="3">
    <source>
        <dbReference type="EMBL" id="CAI0543015.1"/>
    </source>
</evidence>
<dbReference type="PANTHER" id="PTHR23257">
    <property type="entry name" value="SERINE-THREONINE PROTEIN KINASE"/>
    <property type="match status" value="1"/>
</dbReference>
<accession>A0AAV0QD25</accession>
<dbReference type="PROSITE" id="PS50011">
    <property type="entry name" value="PROTEIN_KINASE_DOM"/>
    <property type="match status" value="1"/>
</dbReference>
<dbReference type="InterPro" id="IPR011009">
    <property type="entry name" value="Kinase-like_dom_sf"/>
</dbReference>
<dbReference type="GO" id="GO:0007165">
    <property type="term" value="P:signal transduction"/>
    <property type="evidence" value="ECO:0007669"/>
    <property type="project" value="TreeGrafter"/>
</dbReference>
<dbReference type="SUPFAM" id="SSF56112">
    <property type="entry name" value="Protein kinase-like (PK-like)"/>
    <property type="match status" value="1"/>
</dbReference>
<proteinExistence type="predicted"/>
<evidence type="ECO:0000256" key="1">
    <source>
        <dbReference type="SAM" id="MobiDB-lite"/>
    </source>
</evidence>